<dbReference type="Gene3D" id="2.170.270.10">
    <property type="entry name" value="SET domain"/>
    <property type="match status" value="1"/>
</dbReference>
<comment type="caution">
    <text evidence="3">The sequence shown here is derived from an EMBL/GenBank/DDBJ whole genome shotgun (WGS) entry which is preliminary data.</text>
</comment>
<feature type="domain" description="SET" evidence="2">
    <location>
        <begin position="135"/>
        <end position="281"/>
    </location>
</feature>
<evidence type="ECO:0000313" key="4">
    <source>
        <dbReference type="Proteomes" id="UP001199106"/>
    </source>
</evidence>
<proteinExistence type="predicted"/>
<dbReference type="EMBL" id="JAANER010000008">
    <property type="protein sequence ID" value="KAG9186810.1"/>
    <property type="molecule type" value="Genomic_DNA"/>
</dbReference>
<dbReference type="InterPro" id="IPR046341">
    <property type="entry name" value="SET_dom_sf"/>
</dbReference>
<evidence type="ECO:0000256" key="1">
    <source>
        <dbReference type="SAM" id="SignalP"/>
    </source>
</evidence>
<reference evidence="3" key="1">
    <citation type="submission" date="2021-07" db="EMBL/GenBank/DDBJ databases">
        <title>Genome Resource of American Ginseng Black Spot Pathogen Alternaria panax.</title>
        <authorList>
            <person name="Qiu C."/>
            <person name="Wang W."/>
            <person name="Liu Z."/>
        </authorList>
    </citation>
    <scope>NUCLEOTIDE SEQUENCE</scope>
    <source>
        <strain evidence="3">BNCC115425</strain>
    </source>
</reference>
<organism evidence="3 4">
    <name type="scientific">Alternaria panax</name>
    <dbReference type="NCBI Taxonomy" id="48097"/>
    <lineage>
        <taxon>Eukaryota</taxon>
        <taxon>Fungi</taxon>
        <taxon>Dikarya</taxon>
        <taxon>Ascomycota</taxon>
        <taxon>Pezizomycotina</taxon>
        <taxon>Dothideomycetes</taxon>
        <taxon>Pleosporomycetidae</taxon>
        <taxon>Pleosporales</taxon>
        <taxon>Pleosporineae</taxon>
        <taxon>Pleosporaceae</taxon>
        <taxon>Alternaria</taxon>
        <taxon>Alternaria sect. Panax</taxon>
    </lineage>
</organism>
<dbReference type="AlphaFoldDB" id="A0AAD4I2T4"/>
<keyword evidence="1" id="KW-0732">Signal</keyword>
<dbReference type="InterPro" id="IPR001214">
    <property type="entry name" value="SET_dom"/>
</dbReference>
<evidence type="ECO:0000259" key="2">
    <source>
        <dbReference type="PROSITE" id="PS50280"/>
    </source>
</evidence>
<dbReference type="Pfam" id="PF00856">
    <property type="entry name" value="SET"/>
    <property type="match status" value="1"/>
</dbReference>
<feature type="chain" id="PRO_5041898948" description="SET domain-containing protein" evidence="1">
    <location>
        <begin position="23"/>
        <end position="418"/>
    </location>
</feature>
<sequence>MRNLPAFLAHLLSVDLLPWTLQRQQCWQESPLYTLTFQTSLDGLRTSAFCLEPFSPFGAVQAKPHDIYAPWSHIPVCTPHLPGINDTLCVYTDETFARGRGMSIVTTPRLAREFAVLPAFLDDALLAARSVNIPTDVYRATNIPGKGVGMLAARQLMFGNTVTSHTPAFIAYLESELSTLDREALWRVAIGQLPRPLQESFLSLATVYGDERVRVQDIVKANTFQLEVGGVNHLAVWPETSRLNHACAPNAQYVVDTESLTHTVRVTRPIARDEEITISYTRPLEETAERQRHMQQGFHFVCSCARCTDQGSDAVLRRIESLEAELNDWSLTSLGSTAMAEELLVLYREEGLEGFMDMAYGFVALAYSAVGDRKKALEYANKAQEAVEMKDGTWTTNWKVWEEFRRNVEGHWSWRRRV</sequence>
<evidence type="ECO:0000313" key="3">
    <source>
        <dbReference type="EMBL" id="KAG9186810.1"/>
    </source>
</evidence>
<dbReference type="PANTHER" id="PTHR47332:SF6">
    <property type="entry name" value="SET DOMAIN-CONTAINING PROTEIN"/>
    <property type="match status" value="1"/>
</dbReference>
<dbReference type="CDD" id="cd20071">
    <property type="entry name" value="SET_SMYD"/>
    <property type="match status" value="1"/>
</dbReference>
<dbReference type="InterPro" id="IPR053185">
    <property type="entry name" value="SET_domain_protein"/>
</dbReference>
<dbReference type="SUPFAM" id="SSF82199">
    <property type="entry name" value="SET domain"/>
    <property type="match status" value="1"/>
</dbReference>
<protein>
    <recommendedName>
        <fullName evidence="2">SET domain-containing protein</fullName>
    </recommendedName>
</protein>
<dbReference type="PROSITE" id="PS50280">
    <property type="entry name" value="SET"/>
    <property type="match status" value="1"/>
</dbReference>
<accession>A0AAD4I2T4</accession>
<name>A0AAD4I2T4_9PLEO</name>
<keyword evidence="4" id="KW-1185">Reference proteome</keyword>
<dbReference type="PANTHER" id="PTHR47332">
    <property type="entry name" value="SET DOMAIN-CONTAINING PROTEIN 5"/>
    <property type="match status" value="1"/>
</dbReference>
<feature type="signal peptide" evidence="1">
    <location>
        <begin position="1"/>
        <end position="22"/>
    </location>
</feature>
<gene>
    <name evidence="3" type="ORF">G6011_09918</name>
</gene>
<dbReference type="Proteomes" id="UP001199106">
    <property type="component" value="Unassembled WGS sequence"/>
</dbReference>